<dbReference type="EMBL" id="VYYT01000214">
    <property type="protein sequence ID" value="KAK2756014.1"/>
    <property type="molecule type" value="Genomic_DNA"/>
</dbReference>
<evidence type="ECO:0000313" key="2">
    <source>
        <dbReference type="EMBL" id="KAK2756014.1"/>
    </source>
</evidence>
<comment type="caution">
    <text evidence="2">The sequence shown here is derived from an EMBL/GenBank/DDBJ whole genome shotgun (WGS) entry which is preliminary data.</text>
</comment>
<reference evidence="2" key="1">
    <citation type="submission" date="2023-02" db="EMBL/GenBank/DDBJ databases">
        <title>Colletotrichum kahawae CIFC_Que2 genome sequencing and assembly.</title>
        <authorList>
            <person name="Baroncelli R."/>
        </authorList>
    </citation>
    <scope>NUCLEOTIDE SEQUENCE</scope>
    <source>
        <strain evidence="2">CIFC_Que2</strain>
    </source>
</reference>
<evidence type="ECO:0000256" key="1">
    <source>
        <dbReference type="SAM" id="MobiDB-lite"/>
    </source>
</evidence>
<dbReference type="AlphaFoldDB" id="A0AAD9YB77"/>
<gene>
    <name evidence="2" type="ORF">CKAH01_17228</name>
</gene>
<accession>A0AAD9YB77</accession>
<organism evidence="2 3">
    <name type="scientific">Colletotrichum kahawae</name>
    <name type="common">Coffee berry disease fungus</name>
    <dbReference type="NCBI Taxonomy" id="34407"/>
    <lineage>
        <taxon>Eukaryota</taxon>
        <taxon>Fungi</taxon>
        <taxon>Dikarya</taxon>
        <taxon>Ascomycota</taxon>
        <taxon>Pezizomycotina</taxon>
        <taxon>Sordariomycetes</taxon>
        <taxon>Hypocreomycetidae</taxon>
        <taxon>Glomerellales</taxon>
        <taxon>Glomerellaceae</taxon>
        <taxon>Colletotrichum</taxon>
        <taxon>Colletotrichum gloeosporioides species complex</taxon>
    </lineage>
</organism>
<evidence type="ECO:0000313" key="3">
    <source>
        <dbReference type="Proteomes" id="UP001281614"/>
    </source>
</evidence>
<keyword evidence="3" id="KW-1185">Reference proteome</keyword>
<protein>
    <submittedName>
        <fullName evidence="2">Uncharacterized protein</fullName>
    </submittedName>
</protein>
<feature type="region of interest" description="Disordered" evidence="1">
    <location>
        <begin position="1"/>
        <end position="25"/>
    </location>
</feature>
<sequence length="224" mass="25347">MGNHPSKSQLPCELQPEKVTKSNATEVPPHNVRISFYSDCGSSKGLPWKDVEWNAELYIQTQSISRLMRDGIRISSITEVENTGVMLESQVPGDFKDRQVLHTQRYIFRHSRGEHAWTAHLFVMAGAIQPLSEFCLSDLTAARIGHCIAMNSENLLVYRYNVYDSGGSFQTVQEDQRRKSLWSWFGRTRQTTEVLTGANLQLPGVHKVEEAKTFDVDSVDSAGW</sequence>
<name>A0AAD9YB77_COLKA</name>
<dbReference type="Proteomes" id="UP001281614">
    <property type="component" value="Unassembled WGS sequence"/>
</dbReference>
<proteinExistence type="predicted"/>